<feature type="transmembrane region" description="Helical" evidence="7">
    <location>
        <begin position="81"/>
        <end position="103"/>
    </location>
</feature>
<keyword evidence="10" id="KW-1185">Reference proteome</keyword>
<comment type="caution">
    <text evidence="9">The sequence shown here is derived from an EMBL/GenBank/DDBJ whole genome shotgun (WGS) entry which is preliminary data.</text>
</comment>
<feature type="transmembrane region" description="Helical" evidence="7">
    <location>
        <begin position="129"/>
        <end position="147"/>
    </location>
</feature>
<evidence type="ECO:0000313" key="10">
    <source>
        <dbReference type="Proteomes" id="UP001168613"/>
    </source>
</evidence>
<reference evidence="9" key="1">
    <citation type="submission" date="2021-11" db="EMBL/GenBank/DDBJ databases">
        <title>Draft genome sequence of Alcaligenes endophyticus type strain CCUG 75668T.</title>
        <authorList>
            <person name="Salva-Serra F."/>
            <person name="Duran R.E."/>
            <person name="Seeger M."/>
            <person name="Moore E.R.B."/>
            <person name="Jaen-Luchoro D."/>
        </authorList>
    </citation>
    <scope>NUCLEOTIDE SEQUENCE</scope>
    <source>
        <strain evidence="9">CCUG 75668</strain>
    </source>
</reference>
<protein>
    <recommendedName>
        <fullName evidence="7">TRAP transporter small permease protein</fullName>
    </recommendedName>
</protein>
<organism evidence="9 10">
    <name type="scientific">Alcaligenes endophyticus</name>
    <dbReference type="NCBI Taxonomy" id="1929088"/>
    <lineage>
        <taxon>Bacteria</taxon>
        <taxon>Pseudomonadati</taxon>
        <taxon>Pseudomonadota</taxon>
        <taxon>Betaproteobacteria</taxon>
        <taxon>Burkholderiales</taxon>
        <taxon>Alcaligenaceae</taxon>
        <taxon>Alcaligenes</taxon>
    </lineage>
</organism>
<gene>
    <name evidence="9" type="ORF">LMS43_13775</name>
</gene>
<evidence type="ECO:0000259" key="8">
    <source>
        <dbReference type="Pfam" id="PF04290"/>
    </source>
</evidence>
<feature type="domain" description="Tripartite ATP-independent periplasmic transporters DctQ component" evidence="8">
    <location>
        <begin position="20"/>
        <end position="150"/>
    </location>
</feature>
<comment type="caution">
    <text evidence="7">Lacks conserved residue(s) required for the propagation of feature annotation.</text>
</comment>
<evidence type="ECO:0000256" key="5">
    <source>
        <dbReference type="ARBA" id="ARBA00022989"/>
    </source>
</evidence>
<comment type="subunit">
    <text evidence="7">The complex comprises the extracytoplasmic solute receptor protein and the two transmembrane proteins.</text>
</comment>
<keyword evidence="7" id="KW-0997">Cell inner membrane</keyword>
<keyword evidence="4 7" id="KW-0812">Transmembrane</keyword>
<comment type="function">
    <text evidence="7">Part of the tripartite ATP-independent periplasmic (TRAP) transport system.</text>
</comment>
<comment type="subcellular location">
    <subcellularLocation>
        <location evidence="7">Cell inner membrane</location>
        <topology evidence="7">Multi-pass membrane protein</topology>
    </subcellularLocation>
    <subcellularLocation>
        <location evidence="1">Cell membrane</location>
        <topology evidence="1">Multi-pass membrane protein</topology>
    </subcellularLocation>
</comment>
<keyword evidence="6 7" id="KW-0472">Membrane</keyword>
<evidence type="ECO:0000256" key="7">
    <source>
        <dbReference type="RuleBase" id="RU369079"/>
    </source>
</evidence>
<evidence type="ECO:0000256" key="4">
    <source>
        <dbReference type="ARBA" id="ARBA00022692"/>
    </source>
</evidence>
<evidence type="ECO:0000256" key="2">
    <source>
        <dbReference type="ARBA" id="ARBA00022448"/>
    </source>
</evidence>
<evidence type="ECO:0000256" key="3">
    <source>
        <dbReference type="ARBA" id="ARBA00022475"/>
    </source>
</evidence>
<feature type="transmembrane region" description="Helical" evidence="7">
    <location>
        <begin position="43"/>
        <end position="61"/>
    </location>
</feature>
<comment type="similarity">
    <text evidence="7">Belongs to the TRAP transporter small permease family.</text>
</comment>
<sequence>MKRFARIASLIFGVLMLALSVMVTLEAILRKTMQFSFGGVDELSGYAVAICAPLAFAVALIDQAHIRINLLYVKLSLRTRAMLDGLSAFSLLLLALFLGYFTVTTVQETQDYASLAQTPWATPLIYPQSLWALAMAFFALVALLLGIRALRLMISKQWDVLNKSFGPDSVEEELKSELADLQRR</sequence>
<dbReference type="RefSeq" id="WP_266123419.1">
    <property type="nucleotide sequence ID" value="NZ_JAJHNU010000004.1"/>
</dbReference>
<keyword evidence="2 7" id="KW-0813">Transport</keyword>
<name>A0ABT8EM30_9BURK</name>
<evidence type="ECO:0000313" key="9">
    <source>
        <dbReference type="EMBL" id="MDN4122359.1"/>
    </source>
</evidence>
<dbReference type="Proteomes" id="UP001168613">
    <property type="component" value="Unassembled WGS sequence"/>
</dbReference>
<dbReference type="Pfam" id="PF04290">
    <property type="entry name" value="DctQ"/>
    <property type="match status" value="1"/>
</dbReference>
<accession>A0ABT8EM30</accession>
<keyword evidence="3" id="KW-1003">Cell membrane</keyword>
<evidence type="ECO:0000256" key="6">
    <source>
        <dbReference type="ARBA" id="ARBA00023136"/>
    </source>
</evidence>
<proteinExistence type="inferred from homology"/>
<keyword evidence="5 7" id="KW-1133">Transmembrane helix</keyword>
<dbReference type="InterPro" id="IPR055348">
    <property type="entry name" value="DctQ"/>
</dbReference>
<dbReference type="EMBL" id="JAJHNU010000004">
    <property type="protein sequence ID" value="MDN4122359.1"/>
    <property type="molecule type" value="Genomic_DNA"/>
</dbReference>
<evidence type="ECO:0000256" key="1">
    <source>
        <dbReference type="ARBA" id="ARBA00004651"/>
    </source>
</evidence>